<dbReference type="OrthoDB" id="9576at2157"/>
<protein>
    <submittedName>
        <fullName evidence="3">Oxidoreductase molybdopterin binding domain-containing protein</fullName>
    </submittedName>
</protein>
<organism evidence="3 4">
    <name type="scientific">Halogeometricum rufum</name>
    <dbReference type="NCBI Taxonomy" id="553469"/>
    <lineage>
        <taxon>Archaea</taxon>
        <taxon>Methanobacteriati</taxon>
        <taxon>Methanobacteriota</taxon>
        <taxon>Stenosarchaea group</taxon>
        <taxon>Halobacteria</taxon>
        <taxon>Halobacteriales</taxon>
        <taxon>Haloferacaceae</taxon>
        <taxon>Halogeometricum</taxon>
    </lineage>
</organism>
<dbReference type="InterPro" id="IPR000572">
    <property type="entry name" value="OxRdtase_Mopterin-bd_dom"/>
</dbReference>
<keyword evidence="1" id="KW-1133">Transmembrane helix</keyword>
<gene>
    <name evidence="3" type="ORF">SAMN04487947_0908</name>
</gene>
<reference evidence="4" key="1">
    <citation type="submission" date="2016-10" db="EMBL/GenBank/DDBJ databases">
        <authorList>
            <person name="Varghese N."/>
            <person name="Submissions S."/>
        </authorList>
    </citation>
    <scope>NUCLEOTIDE SEQUENCE [LARGE SCALE GENOMIC DNA]</scope>
    <source>
        <strain evidence="4">CGMCC 1.7736</strain>
    </source>
</reference>
<dbReference type="InterPro" id="IPR036374">
    <property type="entry name" value="OxRdtase_Mopterin-bd_sf"/>
</dbReference>
<dbReference type="Proteomes" id="UP000198531">
    <property type="component" value="Unassembled WGS sequence"/>
</dbReference>
<evidence type="ECO:0000259" key="2">
    <source>
        <dbReference type="Pfam" id="PF00174"/>
    </source>
</evidence>
<dbReference type="SUPFAM" id="SSF56524">
    <property type="entry name" value="Oxidoreductase molybdopterin-binding domain"/>
    <property type="match status" value="1"/>
</dbReference>
<dbReference type="CDD" id="cd00321">
    <property type="entry name" value="SO_family_Moco"/>
    <property type="match status" value="1"/>
</dbReference>
<feature type="domain" description="Oxidoreductase molybdopterin-binding" evidence="2">
    <location>
        <begin position="231"/>
        <end position="368"/>
    </location>
</feature>
<feature type="transmembrane region" description="Helical" evidence="1">
    <location>
        <begin position="53"/>
        <end position="72"/>
    </location>
</feature>
<evidence type="ECO:0000313" key="4">
    <source>
        <dbReference type="Proteomes" id="UP000198531"/>
    </source>
</evidence>
<dbReference type="AlphaFoldDB" id="A0A1I6GCE2"/>
<accession>A0A1I6GCE2</accession>
<sequence length="377" mass="41354">MADRRTGPFARLRRLLARVEPSPRLVDWSILACVLFEVGSGVLSFGAGAPANWPLFELHAVVGLTLSALLVYKFRRVRRRVTDARLWDRATGLSVLTAVVAVSALLTGVWWALGGNARVLTYWNLLNLHVGLGLLLVPLVLGHLYTRFRTPARADFEGRRTALQYGTLLVGGALLLRAQELVVAAFDTGGRVRRFTGSKPVEDDGLAPEGDVGDGNASFPVTSWVADDPDPVDAAAWRLRVGGLVESPHSLSAADLTADTERRVLLDCTSGWYAERDWRGVRLGDVLDAAGPHADAAWVTVHSVTGYRWSFPLDEAREMLLATHVGGERLTHGHGSPLRLVAPDRRGFQWIKWVDGVEVRRRRDPAQWLAVLVSGFE</sequence>
<dbReference type="RefSeq" id="WP_089804984.1">
    <property type="nucleotide sequence ID" value="NZ_FOYT01000001.1"/>
</dbReference>
<dbReference type="STRING" id="553469.SAMN04487947_0908"/>
<feature type="transmembrane region" description="Helical" evidence="1">
    <location>
        <begin position="93"/>
        <end position="113"/>
    </location>
</feature>
<evidence type="ECO:0000256" key="1">
    <source>
        <dbReference type="SAM" id="Phobius"/>
    </source>
</evidence>
<dbReference type="PANTHER" id="PTHR43032">
    <property type="entry name" value="PROTEIN-METHIONINE-SULFOXIDE REDUCTASE"/>
    <property type="match status" value="1"/>
</dbReference>
<dbReference type="PANTHER" id="PTHR43032:SF2">
    <property type="entry name" value="BLL0505 PROTEIN"/>
    <property type="match status" value="1"/>
</dbReference>
<feature type="transmembrane region" description="Helical" evidence="1">
    <location>
        <begin position="25"/>
        <end position="47"/>
    </location>
</feature>
<evidence type="ECO:0000313" key="3">
    <source>
        <dbReference type="EMBL" id="SFR39801.1"/>
    </source>
</evidence>
<keyword evidence="1" id="KW-0472">Membrane</keyword>
<name>A0A1I6GCE2_9EURY</name>
<dbReference type="Gene3D" id="3.90.420.10">
    <property type="entry name" value="Oxidoreductase, molybdopterin-binding domain"/>
    <property type="match status" value="1"/>
</dbReference>
<keyword evidence="4" id="KW-1185">Reference proteome</keyword>
<dbReference type="EMBL" id="FOYT01000001">
    <property type="protein sequence ID" value="SFR39801.1"/>
    <property type="molecule type" value="Genomic_DNA"/>
</dbReference>
<dbReference type="Pfam" id="PF00174">
    <property type="entry name" value="Oxidored_molyb"/>
    <property type="match status" value="1"/>
</dbReference>
<proteinExistence type="predicted"/>
<feature type="transmembrane region" description="Helical" evidence="1">
    <location>
        <begin position="125"/>
        <end position="145"/>
    </location>
</feature>
<keyword evidence="1" id="KW-0812">Transmembrane</keyword>